<protein>
    <submittedName>
        <fullName evidence="1">Uncharacterized protein</fullName>
    </submittedName>
</protein>
<evidence type="ECO:0000313" key="1">
    <source>
        <dbReference type="EMBL" id="GAV72034.1"/>
    </source>
</evidence>
<dbReference type="InParanoid" id="A0A1Q3BVI4"/>
<keyword evidence="2" id="KW-1185">Reference proteome</keyword>
<dbReference type="AlphaFoldDB" id="A0A1Q3BVI4"/>
<dbReference type="Proteomes" id="UP000187406">
    <property type="component" value="Unassembled WGS sequence"/>
</dbReference>
<organism evidence="1 2">
    <name type="scientific">Cephalotus follicularis</name>
    <name type="common">Albany pitcher plant</name>
    <dbReference type="NCBI Taxonomy" id="3775"/>
    <lineage>
        <taxon>Eukaryota</taxon>
        <taxon>Viridiplantae</taxon>
        <taxon>Streptophyta</taxon>
        <taxon>Embryophyta</taxon>
        <taxon>Tracheophyta</taxon>
        <taxon>Spermatophyta</taxon>
        <taxon>Magnoliopsida</taxon>
        <taxon>eudicotyledons</taxon>
        <taxon>Gunneridae</taxon>
        <taxon>Pentapetalae</taxon>
        <taxon>rosids</taxon>
        <taxon>fabids</taxon>
        <taxon>Oxalidales</taxon>
        <taxon>Cephalotaceae</taxon>
        <taxon>Cephalotus</taxon>
    </lineage>
</organism>
<accession>A0A1Q3BVI4</accession>
<sequence>MFPSNTLAKKSKWSPIMGAFLETAHDGGLAPTPLKNDRDRTNIYAIVYPSIIRATAVTSPRFSSLDESSQVGIVSRYNSWTSGNPPVTHTRHAPSAATSLALAVARDSDA</sequence>
<reference evidence="2" key="1">
    <citation type="submission" date="2016-04" db="EMBL/GenBank/DDBJ databases">
        <title>Cephalotus genome sequencing.</title>
        <authorList>
            <person name="Fukushima K."/>
            <person name="Hasebe M."/>
            <person name="Fang X."/>
        </authorList>
    </citation>
    <scope>NUCLEOTIDE SEQUENCE [LARGE SCALE GENOMIC DNA]</scope>
    <source>
        <strain evidence="2">cv. St1</strain>
    </source>
</reference>
<name>A0A1Q3BVI4_CEPFO</name>
<gene>
    <name evidence="1" type="ORF">CFOL_v3_15523</name>
</gene>
<dbReference type="EMBL" id="BDDD01000958">
    <property type="protein sequence ID" value="GAV72034.1"/>
    <property type="molecule type" value="Genomic_DNA"/>
</dbReference>
<comment type="caution">
    <text evidence="1">The sequence shown here is derived from an EMBL/GenBank/DDBJ whole genome shotgun (WGS) entry which is preliminary data.</text>
</comment>
<evidence type="ECO:0000313" key="2">
    <source>
        <dbReference type="Proteomes" id="UP000187406"/>
    </source>
</evidence>
<proteinExistence type="predicted"/>